<dbReference type="KEGG" id="fmr:Fuma_00277"/>
<evidence type="ECO:0000313" key="3">
    <source>
        <dbReference type="Proteomes" id="UP000187735"/>
    </source>
</evidence>
<dbReference type="RefSeq" id="WP_145943895.1">
    <property type="nucleotide sequence ID" value="NZ_CP017641.1"/>
</dbReference>
<dbReference type="EMBL" id="CP017641">
    <property type="protein sequence ID" value="APZ90696.1"/>
    <property type="molecule type" value="Genomic_DNA"/>
</dbReference>
<keyword evidence="1" id="KW-0175">Coiled coil</keyword>
<dbReference type="SUPFAM" id="SSF51120">
    <property type="entry name" value="beta-Roll"/>
    <property type="match status" value="1"/>
</dbReference>
<evidence type="ECO:0000313" key="2">
    <source>
        <dbReference type="EMBL" id="APZ90696.1"/>
    </source>
</evidence>
<dbReference type="Proteomes" id="UP000187735">
    <property type="component" value="Chromosome"/>
</dbReference>
<reference evidence="2 3" key="1">
    <citation type="journal article" date="2016" name="Front. Microbiol.">
        <title>Fuerstia marisgermanicae gen. nov., sp. nov., an Unusual Member of the Phylum Planctomycetes from the German Wadden Sea.</title>
        <authorList>
            <person name="Kohn T."/>
            <person name="Heuer A."/>
            <person name="Jogler M."/>
            <person name="Vollmers J."/>
            <person name="Boedeker C."/>
            <person name="Bunk B."/>
            <person name="Rast P."/>
            <person name="Borchert D."/>
            <person name="Glockner I."/>
            <person name="Freese H.M."/>
            <person name="Klenk H.P."/>
            <person name="Overmann J."/>
            <person name="Kaster A.K."/>
            <person name="Rohde M."/>
            <person name="Wiegand S."/>
            <person name="Jogler C."/>
        </authorList>
    </citation>
    <scope>NUCLEOTIDE SEQUENCE [LARGE SCALE GENOMIC DNA]</scope>
    <source>
        <strain evidence="2 3">NH11</strain>
    </source>
</reference>
<proteinExistence type="predicted"/>
<accession>A0A1P8W9G2</accession>
<keyword evidence="3" id="KW-1185">Reference proteome</keyword>
<dbReference type="OrthoDB" id="219365at2"/>
<protein>
    <submittedName>
        <fullName evidence="2">Uncharacterized protein</fullName>
    </submittedName>
</protein>
<organism evidence="2 3">
    <name type="scientific">Fuerstiella marisgermanici</name>
    <dbReference type="NCBI Taxonomy" id="1891926"/>
    <lineage>
        <taxon>Bacteria</taxon>
        <taxon>Pseudomonadati</taxon>
        <taxon>Planctomycetota</taxon>
        <taxon>Planctomycetia</taxon>
        <taxon>Planctomycetales</taxon>
        <taxon>Planctomycetaceae</taxon>
        <taxon>Fuerstiella</taxon>
    </lineage>
</organism>
<evidence type="ECO:0000256" key="1">
    <source>
        <dbReference type="SAM" id="Coils"/>
    </source>
</evidence>
<name>A0A1P8W9G2_9PLAN</name>
<feature type="coiled-coil region" evidence="1">
    <location>
        <begin position="1109"/>
        <end position="1147"/>
    </location>
</feature>
<dbReference type="InterPro" id="IPR011049">
    <property type="entry name" value="Serralysin-like_metalloprot_C"/>
</dbReference>
<gene>
    <name evidence="2" type="ORF">Fuma_00277</name>
</gene>
<sequence>MKTSTLLSNLFRKSLRKSRRRRQSQNRMVSLERLEARELLTAAMAWDGDALQITGSDERDFIAVQQDSMGLRVFTEDAILTEHAGRAFDTATSITVFGQGGDDILLSHQTEIPVNLHGDGGNDFLYSDTTNDSLNGGDGLNWIQFPSSQATDADVLDVFGLELLPDSVSVTPEFDKDGRMELQVDMLGQVDIAGQNVDLAGRANLSSDGVDVELTGAVAQWSDAFGIDPLDMTSSSLTVSAGTHVNDGNGYHIDLNSNLQVSGTDISVDGSLDITDALATAAFTGTVANWDDAFGIPGLDLSNGVLTASGSIDADNNQNFSLGVSADMQVEDTLIEVAGSVEFTPQRTNGVFRGSVDNWDDAFGITGLDLTDSELNIVAYTDHQGDYGLSVDLLADMHVEGTAIAIAGNVNVTPDQIDAVFHGSVADWDDAFGIEGLDLTDSELNVAASSNRVDDYRLSIDLLADMVVDDVEIDVAGSVEITPEQIDAVFNGSVDDWDDAFGIEALDLTDTELQVVAFSDRRDDFDLRFDLFGDMDIQGTNAKVSGSVDVEPNRIDGTLTGNVAGDWENAFGIAGLTFSDTRLTISAVIDESTGSSLGMNLEADMDLSGTEIAVTGQVDVDNSGVSGSFFGVVTGSWTSAFGIAPLHLQDTTLSIAGSRTAAGSELSLGVSAGMYLMGTHLGLTGTVDMTPGGVRTNLTTSVEGEWVDAFAIPGLELRDTALSIGAGVGFTGLEIDLDTDLKLFGDYIEMIGDLDISTSGVELSFSPPASIGFTDLLGIPGFTLDDADLTVTGGANGLEVAVDTTLDLGTIDVDFTGAFSVYGPEVRASMTGRIAEWNNAFDVPGMNLDDIVLTLGAESGVGGASMYVGLGAGMAIGSSNLAVAGLLGFGTTGWEVAFRGSIDSLESDDLIDFANSMNRAADPNATEIPDGALGDLELRTAYVNFAPYGGNAELGITDGFGIGGAFYDDGKLLGSGEFIVDLASGVFEVGLEIPELDLGPVELNDVLIDIRIATTDSHYHVAGTAALMGAEVSLEGKVSSNSFSLQGTAAVDMEGLSASVQFIVDQNGIRFVATAGGGAINAVKDNMTANLRAAANVAQAAIDHAQAGVDLARNGVKSLEADLAEARAEAQKAADKVKANINKAKVVVDNARSSKNNWYSQKQSRYKAWRKAVAVTKSAAWYKKAYYKGIEAAKYSSYAYAVGRYSAQVAVYNTANAAYHAVRNAAGWVLDNAGVEANPEVLRIKALLVVANAGLGASEFVLDGIEQANSGLLQALDAVDSVRVTRITIEGNVSNYANAGVRVTIEMSVGGRTRLLTLNASTEDLVQQLGRQLISAVV</sequence>